<keyword evidence="2" id="KW-1185">Reference proteome</keyword>
<dbReference type="EMBL" id="JAUTXU010000008">
    <property type="protein sequence ID" value="KAK3723687.1"/>
    <property type="molecule type" value="Genomic_DNA"/>
</dbReference>
<proteinExistence type="predicted"/>
<name>A0ACC3NW39_9PEZI</name>
<dbReference type="Proteomes" id="UP001281147">
    <property type="component" value="Unassembled WGS sequence"/>
</dbReference>
<protein>
    <submittedName>
        <fullName evidence="1">Uncharacterized protein</fullName>
    </submittedName>
</protein>
<sequence length="450" mass="50180">MSQRGSWQALPQEVRDLIYGNCIVTCRTAIKHPEPIDHTPYIDSHPTYATLPSIAIASKKDYFDFFNVCQGLTIHEITLTAETELLRHQIVCSNAQTATHLFVRMSLDAWAEEPQPLNVQYVPNQHLKNTSNRLGYLSTTPSFLGGPISRYPLEFSSYYTRPRTIGGRPNLSSSFFTNGAYGPNPQHRLIQPHSRIFEQVLHAFPNVKYLAVEIGGNQPLLDVRPYEIESISDWAHSGMFTVNQSHRYQSYSLIVAPGHPGTVANWTSGAGGRYRAELGREGQVYTEWLVFLEEMGADRSLRKIVKKKQDDEFGRSKVPLLGTREEEVVEQGGVLVVRLPCMTSGRWVEGGTSSSTAQPDAEAVGRLPGLRRKSASSGTIDHSTKLYNGQVVFIANFKGLSSETNVQNLYDIINHLAMEYGKLNDIVKVESEGGSLELRAEYMMGSLSSH</sequence>
<accession>A0ACC3NW39</accession>
<gene>
    <name evidence="1" type="ORF">LTR37_001568</name>
</gene>
<evidence type="ECO:0000313" key="2">
    <source>
        <dbReference type="Proteomes" id="UP001281147"/>
    </source>
</evidence>
<reference evidence="1" key="1">
    <citation type="submission" date="2023-07" db="EMBL/GenBank/DDBJ databases">
        <title>Black Yeasts Isolated from many extreme environments.</title>
        <authorList>
            <person name="Coleine C."/>
            <person name="Stajich J.E."/>
            <person name="Selbmann L."/>
        </authorList>
    </citation>
    <scope>NUCLEOTIDE SEQUENCE</scope>
    <source>
        <strain evidence="1">CCFEE 5714</strain>
    </source>
</reference>
<evidence type="ECO:0000313" key="1">
    <source>
        <dbReference type="EMBL" id="KAK3723687.1"/>
    </source>
</evidence>
<organism evidence="1 2">
    <name type="scientific">Vermiconidia calcicola</name>
    <dbReference type="NCBI Taxonomy" id="1690605"/>
    <lineage>
        <taxon>Eukaryota</taxon>
        <taxon>Fungi</taxon>
        <taxon>Dikarya</taxon>
        <taxon>Ascomycota</taxon>
        <taxon>Pezizomycotina</taxon>
        <taxon>Dothideomycetes</taxon>
        <taxon>Dothideomycetidae</taxon>
        <taxon>Mycosphaerellales</taxon>
        <taxon>Extremaceae</taxon>
        <taxon>Vermiconidia</taxon>
    </lineage>
</organism>
<comment type="caution">
    <text evidence="1">The sequence shown here is derived from an EMBL/GenBank/DDBJ whole genome shotgun (WGS) entry which is preliminary data.</text>
</comment>